<evidence type="ECO:0000259" key="3">
    <source>
        <dbReference type="PROSITE" id="PS50977"/>
    </source>
</evidence>
<dbReference type="SUPFAM" id="SSF48498">
    <property type="entry name" value="Tetracyclin repressor-like, C-terminal domain"/>
    <property type="match status" value="1"/>
</dbReference>
<dbReference type="PANTHER" id="PTHR30328">
    <property type="entry name" value="TRANSCRIPTIONAL REPRESSOR"/>
    <property type="match status" value="1"/>
</dbReference>
<evidence type="ECO:0000313" key="4">
    <source>
        <dbReference type="EMBL" id="MBB2159396.1"/>
    </source>
</evidence>
<dbReference type="Proteomes" id="UP000589085">
    <property type="component" value="Unassembled WGS sequence"/>
</dbReference>
<reference evidence="4 5" key="1">
    <citation type="submission" date="2020-04" db="EMBL/GenBank/DDBJ databases">
        <title>Description of novel Gluconacetobacter.</title>
        <authorList>
            <person name="Sombolestani A."/>
        </authorList>
    </citation>
    <scope>NUCLEOTIDE SEQUENCE [LARGE SCALE GENOMIC DNA]</scope>
    <source>
        <strain evidence="4 5">LMG 19747</strain>
    </source>
</reference>
<dbReference type="SUPFAM" id="SSF46689">
    <property type="entry name" value="Homeodomain-like"/>
    <property type="match status" value="1"/>
</dbReference>
<dbReference type="Pfam" id="PF00440">
    <property type="entry name" value="TetR_N"/>
    <property type="match status" value="1"/>
</dbReference>
<gene>
    <name evidence="4" type="ORF">HLH48_04280</name>
</gene>
<comment type="caution">
    <text evidence="4">The sequence shown here is derived from an EMBL/GenBank/DDBJ whole genome shotgun (WGS) entry which is preliminary data.</text>
</comment>
<feature type="domain" description="HTH tetR-type" evidence="3">
    <location>
        <begin position="6"/>
        <end position="66"/>
    </location>
</feature>
<name>A0A7W4IAP5_9PROT</name>
<dbReference type="InterPro" id="IPR013573">
    <property type="entry name" value="Tscrpt_reg_YcdC_C"/>
</dbReference>
<dbReference type="PANTHER" id="PTHR30328:SF54">
    <property type="entry name" value="HTH-TYPE TRANSCRIPTIONAL REPRESSOR SCO4008"/>
    <property type="match status" value="1"/>
</dbReference>
<proteinExistence type="predicted"/>
<dbReference type="PROSITE" id="PS50977">
    <property type="entry name" value="HTH_TETR_2"/>
    <property type="match status" value="1"/>
</dbReference>
<dbReference type="InterPro" id="IPR050109">
    <property type="entry name" value="HTH-type_TetR-like_transc_reg"/>
</dbReference>
<evidence type="ECO:0000256" key="1">
    <source>
        <dbReference type="ARBA" id="ARBA00023125"/>
    </source>
</evidence>
<evidence type="ECO:0000256" key="2">
    <source>
        <dbReference type="PROSITE-ProRule" id="PRU00335"/>
    </source>
</evidence>
<dbReference type="InterPro" id="IPR001647">
    <property type="entry name" value="HTH_TetR"/>
</dbReference>
<accession>A0A7W4IAP5</accession>
<dbReference type="AlphaFoldDB" id="A0A7W4IAP5"/>
<dbReference type="RefSeq" id="WP_182996277.1">
    <property type="nucleotide sequence ID" value="NZ_JABEQJ010000004.1"/>
</dbReference>
<sequence>MGAPRRATLPQILNGAELTFAARGFAGTRLEDIARACAIPKANILYYFGSKEELYHATLSRLLARWLADADEWLVAERDPREAMEQYIRLKMASSESRPAASRLFMQELLSGGHAVRAFLEGDLRAHVSRRADVFRCWQEKGVMTAINPVHFMFLLWSMTQAYSDMQVQLEAVLGREALTSSDFETGVATIMTFVSSVFPPITRKARARPERRGRLASGNLLSTTGKI</sequence>
<dbReference type="InterPro" id="IPR036271">
    <property type="entry name" value="Tet_transcr_reg_TetR-rel_C_sf"/>
</dbReference>
<evidence type="ECO:0000313" key="5">
    <source>
        <dbReference type="Proteomes" id="UP000589085"/>
    </source>
</evidence>
<dbReference type="Pfam" id="PF08362">
    <property type="entry name" value="TetR_C_3"/>
    <property type="match status" value="1"/>
</dbReference>
<feature type="DNA-binding region" description="H-T-H motif" evidence="2">
    <location>
        <begin position="29"/>
        <end position="48"/>
    </location>
</feature>
<dbReference type="EMBL" id="JABEQJ010000004">
    <property type="protein sequence ID" value="MBB2159396.1"/>
    <property type="molecule type" value="Genomic_DNA"/>
</dbReference>
<organism evidence="4 5">
    <name type="scientific">Gluconacetobacter sacchari</name>
    <dbReference type="NCBI Taxonomy" id="92759"/>
    <lineage>
        <taxon>Bacteria</taxon>
        <taxon>Pseudomonadati</taxon>
        <taxon>Pseudomonadota</taxon>
        <taxon>Alphaproteobacteria</taxon>
        <taxon>Acetobacterales</taxon>
        <taxon>Acetobacteraceae</taxon>
        <taxon>Gluconacetobacter</taxon>
    </lineage>
</organism>
<dbReference type="Gene3D" id="1.10.357.10">
    <property type="entry name" value="Tetracycline Repressor, domain 2"/>
    <property type="match status" value="1"/>
</dbReference>
<dbReference type="GO" id="GO:0003677">
    <property type="term" value="F:DNA binding"/>
    <property type="evidence" value="ECO:0007669"/>
    <property type="project" value="UniProtKB-UniRule"/>
</dbReference>
<protein>
    <submittedName>
        <fullName evidence="4">TetR family transcriptional regulator</fullName>
    </submittedName>
</protein>
<dbReference type="InterPro" id="IPR009057">
    <property type="entry name" value="Homeodomain-like_sf"/>
</dbReference>
<dbReference type="Gene3D" id="1.10.10.60">
    <property type="entry name" value="Homeodomain-like"/>
    <property type="match status" value="1"/>
</dbReference>
<dbReference type="GO" id="GO:0045892">
    <property type="term" value="P:negative regulation of DNA-templated transcription"/>
    <property type="evidence" value="ECO:0007669"/>
    <property type="project" value="InterPro"/>
</dbReference>
<keyword evidence="1 2" id="KW-0238">DNA-binding</keyword>
<dbReference type="PRINTS" id="PR00455">
    <property type="entry name" value="HTHTETR"/>
</dbReference>